<organism evidence="2 3">
    <name type="scientific">Selenomonas ruminantium</name>
    <dbReference type="NCBI Taxonomy" id="971"/>
    <lineage>
        <taxon>Bacteria</taxon>
        <taxon>Bacillati</taxon>
        <taxon>Bacillota</taxon>
        <taxon>Negativicutes</taxon>
        <taxon>Selenomonadales</taxon>
        <taxon>Selenomonadaceae</taxon>
        <taxon>Selenomonas</taxon>
    </lineage>
</organism>
<gene>
    <name evidence="2" type="ORF">E7203_00935</name>
</gene>
<comment type="caution">
    <text evidence="2">The sequence shown here is derived from an EMBL/GenBank/DDBJ whole genome shotgun (WGS) entry which is preliminary data.</text>
</comment>
<dbReference type="Gene3D" id="3.30.460.10">
    <property type="entry name" value="Beta Polymerase, domain 2"/>
    <property type="match status" value="1"/>
</dbReference>
<dbReference type="SUPFAM" id="SSF81301">
    <property type="entry name" value="Nucleotidyltransferase"/>
    <property type="match status" value="1"/>
</dbReference>
<dbReference type="NCBIfam" id="TIGR01987">
    <property type="entry name" value="HI0074"/>
    <property type="match status" value="1"/>
</dbReference>
<dbReference type="Pfam" id="PF18765">
    <property type="entry name" value="Polbeta"/>
    <property type="match status" value="1"/>
</dbReference>
<protein>
    <submittedName>
        <fullName evidence="2">DUF86 domain-containing protein</fullName>
    </submittedName>
</protein>
<evidence type="ECO:0000313" key="2">
    <source>
        <dbReference type="EMBL" id="MBE6084032.1"/>
    </source>
</evidence>
<sequence length="240" mass="27767">MRSIDNKYWQIICSILVKHAGDIEWVKLFGSRARGDAKRTSDIDLAVAGNKDIITKLSVAFDDSKLPYTFDIIDYNRQTNEKLKQAIDQDGKLIFSNKGGASIMTKMQIEMKQADYHRALKRLQLALTKEPDADDMYLDATIQRFEFCFELAWKLMKVCLDYEGIEANSPRSSIREGWKQGMITDAEVWLDMQEKRNLSAHTYNESTALEVYQLIKEKYAALLTAWDKEIQRRLESDMSI</sequence>
<dbReference type="AlphaFoldDB" id="A0A927WCC4"/>
<dbReference type="Gene3D" id="1.20.120.330">
    <property type="entry name" value="Nucleotidyltransferases domain 2"/>
    <property type="match status" value="1"/>
</dbReference>
<dbReference type="InterPro" id="IPR043519">
    <property type="entry name" value="NT_sf"/>
</dbReference>
<evidence type="ECO:0000313" key="3">
    <source>
        <dbReference type="Proteomes" id="UP000772151"/>
    </source>
</evidence>
<evidence type="ECO:0000259" key="1">
    <source>
        <dbReference type="Pfam" id="PF18765"/>
    </source>
</evidence>
<dbReference type="InterPro" id="IPR010235">
    <property type="entry name" value="HepT"/>
</dbReference>
<dbReference type="Pfam" id="PF08780">
    <property type="entry name" value="NTase_sub_bind"/>
    <property type="match status" value="1"/>
</dbReference>
<dbReference type="CDD" id="cd05403">
    <property type="entry name" value="NT_KNTase_like"/>
    <property type="match status" value="1"/>
</dbReference>
<feature type="domain" description="Polymerase beta nucleotidyltransferase" evidence="1">
    <location>
        <begin position="14"/>
        <end position="98"/>
    </location>
</feature>
<proteinExistence type="predicted"/>
<dbReference type="SUPFAM" id="SSF81593">
    <property type="entry name" value="Nucleotidyltransferase substrate binding subunit/domain"/>
    <property type="match status" value="1"/>
</dbReference>
<dbReference type="Proteomes" id="UP000772151">
    <property type="component" value="Unassembled WGS sequence"/>
</dbReference>
<dbReference type="EMBL" id="SVCA01000001">
    <property type="protein sequence ID" value="MBE6084032.1"/>
    <property type="molecule type" value="Genomic_DNA"/>
</dbReference>
<dbReference type="RefSeq" id="WP_303667946.1">
    <property type="nucleotide sequence ID" value="NZ_SVCA01000001.1"/>
</dbReference>
<dbReference type="InterPro" id="IPR041633">
    <property type="entry name" value="Polbeta"/>
</dbReference>
<name>A0A927WCC4_SELRU</name>
<accession>A0A927WCC4</accession>
<reference evidence="2" key="1">
    <citation type="submission" date="2019-04" db="EMBL/GenBank/DDBJ databases">
        <title>Evolution of Biomass-Degrading Anaerobic Consortia Revealed by Metagenomics.</title>
        <authorList>
            <person name="Peng X."/>
        </authorList>
    </citation>
    <scope>NUCLEOTIDE SEQUENCE</scope>
    <source>
        <strain evidence="2">SIG242</strain>
    </source>
</reference>